<reference evidence="1 2" key="1">
    <citation type="journal article" date="2013" name="J. Microbiol.">
        <title>Lysinibacillus chungkukjangi sp. nov., isolated from Chungkukjang, Korean fermented soybean food.</title>
        <authorList>
            <person name="Kim S.J."/>
            <person name="Jang Y.H."/>
            <person name="Hamada M."/>
            <person name="Ahn J.H."/>
            <person name="Weon H.Y."/>
            <person name="Suzuki K."/>
            <person name="Whang K.S."/>
            <person name="Kwon S.W."/>
        </authorList>
    </citation>
    <scope>NUCLEOTIDE SEQUENCE [LARGE SCALE GENOMIC DNA]</scope>
    <source>
        <strain evidence="1 2">MCCC 1A12701</strain>
    </source>
</reference>
<dbReference type="RefSeq" id="WP_124763208.1">
    <property type="nucleotide sequence ID" value="NZ_JAFBDY010000002.1"/>
</dbReference>
<evidence type="ECO:0000313" key="1">
    <source>
        <dbReference type="EMBL" id="RQW75952.1"/>
    </source>
</evidence>
<dbReference type="EMBL" id="RRCT01000002">
    <property type="protein sequence ID" value="RQW75952.1"/>
    <property type="molecule type" value="Genomic_DNA"/>
</dbReference>
<dbReference type="AlphaFoldDB" id="A0A3N9UU07"/>
<accession>A0A3N9UU07</accession>
<protein>
    <submittedName>
        <fullName evidence="1">Uncharacterized protein</fullName>
    </submittedName>
</protein>
<dbReference type="Proteomes" id="UP000274033">
    <property type="component" value="Unassembled WGS sequence"/>
</dbReference>
<evidence type="ECO:0000313" key="2">
    <source>
        <dbReference type="Proteomes" id="UP000274033"/>
    </source>
</evidence>
<gene>
    <name evidence="1" type="ORF">EBB45_04865</name>
</gene>
<name>A0A3N9UU07_9BACI</name>
<dbReference type="OrthoDB" id="2456552at2"/>
<sequence>MIQQQPSESVVIKTLLEMSGITKEKVEQQIVELIQESSRPKILFWEIDDIQRATTFKKSFLEENILCDPRIKRYQRQFGPRGKRVWLAEPTAKVIQEIIMNEWK</sequence>
<comment type="caution">
    <text evidence="1">The sequence shown here is derived from an EMBL/GenBank/DDBJ whole genome shotgun (WGS) entry which is preliminary data.</text>
</comment>
<organism evidence="1 2">
    <name type="scientific">Lysinibacillus composti</name>
    <dbReference type="NCBI Taxonomy" id="720633"/>
    <lineage>
        <taxon>Bacteria</taxon>
        <taxon>Bacillati</taxon>
        <taxon>Bacillota</taxon>
        <taxon>Bacilli</taxon>
        <taxon>Bacillales</taxon>
        <taxon>Bacillaceae</taxon>
        <taxon>Lysinibacillus</taxon>
    </lineage>
</organism>
<proteinExistence type="predicted"/>
<keyword evidence="2" id="KW-1185">Reference proteome</keyword>